<dbReference type="EMBL" id="JAGETR010000103">
    <property type="protein sequence ID" value="MBO2007110.1"/>
    <property type="molecule type" value="Genomic_DNA"/>
</dbReference>
<organism evidence="1">
    <name type="scientific">Serratia marcescens</name>
    <dbReference type="NCBI Taxonomy" id="615"/>
    <lineage>
        <taxon>Bacteria</taxon>
        <taxon>Pseudomonadati</taxon>
        <taxon>Pseudomonadota</taxon>
        <taxon>Gammaproteobacteria</taxon>
        <taxon>Enterobacterales</taxon>
        <taxon>Yersiniaceae</taxon>
        <taxon>Serratia</taxon>
    </lineage>
</organism>
<gene>
    <name evidence="1" type="ORF">J4732_15905</name>
</gene>
<comment type="caution">
    <text evidence="1">The sequence shown here is derived from an EMBL/GenBank/DDBJ whole genome shotgun (WGS) entry which is preliminary data.</text>
</comment>
<reference evidence="1" key="1">
    <citation type="submission" date="2021-03" db="EMBL/GenBank/DDBJ databases">
        <title>Molecular epidemiology and mechanisms of colistin and carbapenem resistance in Enterobacteriaceae from clinical isolates, the environment and porcine samples in Pretoria, South Africa.</title>
        <authorList>
            <person name="Bogoshi D."/>
            <person name="Mbelle N.M."/>
            <person name="Naidoo V."/>
            <person name="Osei Sekyere J."/>
        </authorList>
    </citation>
    <scope>NUCLEOTIDE SEQUENCE</scope>
    <source>
        <strain evidence="1">C080</strain>
    </source>
</reference>
<sequence length="63" mass="6850">MIPLSIAPPRRRCRRESADQCLYAYPLGLQSGVTIDIQLSVPPGNIYPIEQTQTLACAPTAHG</sequence>
<proteinExistence type="predicted"/>
<protein>
    <submittedName>
        <fullName evidence="1">Uncharacterized protein</fullName>
    </submittedName>
</protein>
<evidence type="ECO:0000313" key="1">
    <source>
        <dbReference type="EMBL" id="MBO2007110.1"/>
    </source>
</evidence>
<dbReference type="AlphaFoldDB" id="A0A939NPE6"/>
<accession>A0A939NPE6</accession>
<name>A0A939NPE6_SERMA</name>